<dbReference type="Gene3D" id="3.30.300.30">
    <property type="match status" value="1"/>
</dbReference>
<evidence type="ECO:0000259" key="1">
    <source>
        <dbReference type="Pfam" id="PF00501"/>
    </source>
</evidence>
<evidence type="ECO:0000313" key="4">
    <source>
        <dbReference type="Proteomes" id="UP001056455"/>
    </source>
</evidence>
<dbReference type="InterPro" id="IPR042099">
    <property type="entry name" value="ANL_N_sf"/>
</dbReference>
<dbReference type="Pfam" id="PF00501">
    <property type="entry name" value="AMP-binding"/>
    <property type="match status" value="1"/>
</dbReference>
<dbReference type="InterPro" id="IPR020845">
    <property type="entry name" value="AMP-binding_CS"/>
</dbReference>
<sequence length="507" mass="54428">MSLLTRSSTVDGVLRRSAARYDGATALTFADRTWSYAELDGAVSRVAAHLLGLGLTKGDRVAALGRNSDAYLIAFLACARAGLVHVPLNYNLLGGELDYLLAQSGSTALLLDPALEGSLGGVQEQTLAALAHQIPLRDAESSVISVATEGPVPIIDAEVADEDLVQLLYTSGTTSRPKGAMMSHKALVHEYLSCIVELDLATDDNPLHVMPLYHSAQMHVFLLPWLAIGATNTVLEVPDPAEVLRRIGRDGHRAFFAAPTLWVAVVNHGDFEGSDLSGLRKAYYGASIMPGPVLKRLLDKAPDCGFYNCFGQSEVAPLTCVLRPEDHADRPDSAGKPALFVEARVVDAQGHDVAPGESGEIVYRSPQLCAGYWDNAPATAEAFADGWFHSGDLVRVDDEGYVFVVDRIKDVINTGGVLVASREVEDAIYTHPAVAEVAVVGVPDEKWVEAIAAFVVRKGEVDEAGIVEHVRSHLAAFKVPKRVTFIDDLPRNASGKILKRELRDATP</sequence>
<dbReference type="Proteomes" id="UP001056455">
    <property type="component" value="Chromosome"/>
</dbReference>
<name>A0ABY4YTN6_9MICO</name>
<evidence type="ECO:0000259" key="2">
    <source>
        <dbReference type="Pfam" id="PF13193"/>
    </source>
</evidence>
<keyword evidence="4" id="KW-1185">Reference proteome</keyword>
<dbReference type="PANTHER" id="PTHR43767:SF7">
    <property type="entry name" value="MEDIUM_LONG-CHAIN-FATTY-ACID--COA LIGASE FADD8"/>
    <property type="match status" value="1"/>
</dbReference>
<dbReference type="CDD" id="cd17631">
    <property type="entry name" value="FACL_FadD13-like"/>
    <property type="match status" value="1"/>
</dbReference>
<feature type="domain" description="AMP-binding enzyme C-terminal" evidence="2">
    <location>
        <begin position="423"/>
        <end position="496"/>
    </location>
</feature>
<reference evidence="3" key="1">
    <citation type="submission" date="2022-06" db="EMBL/GenBank/DDBJ databases">
        <title>Ornithinimicrobium HY1793.</title>
        <authorList>
            <person name="Huang Y."/>
        </authorList>
    </citation>
    <scope>NUCLEOTIDE SEQUENCE</scope>
    <source>
        <strain evidence="3">HY1793</strain>
    </source>
</reference>
<dbReference type="InterPro" id="IPR025110">
    <property type="entry name" value="AMP-bd_C"/>
</dbReference>
<evidence type="ECO:0000313" key="3">
    <source>
        <dbReference type="EMBL" id="USQ80139.1"/>
    </source>
</evidence>
<accession>A0ABY4YTN6</accession>
<dbReference type="InterPro" id="IPR000873">
    <property type="entry name" value="AMP-dep_synth/lig_dom"/>
</dbReference>
<organism evidence="3 4">
    <name type="scientific">Ornithinimicrobium faecis</name>
    <dbReference type="NCBI Taxonomy" id="2934158"/>
    <lineage>
        <taxon>Bacteria</taxon>
        <taxon>Bacillati</taxon>
        <taxon>Actinomycetota</taxon>
        <taxon>Actinomycetes</taxon>
        <taxon>Micrococcales</taxon>
        <taxon>Ornithinimicrobiaceae</taxon>
        <taxon>Ornithinimicrobium</taxon>
    </lineage>
</organism>
<dbReference type="EMBL" id="CP099489">
    <property type="protein sequence ID" value="USQ80139.1"/>
    <property type="molecule type" value="Genomic_DNA"/>
</dbReference>
<proteinExistence type="predicted"/>
<feature type="domain" description="AMP-dependent synthetase/ligase" evidence="1">
    <location>
        <begin position="14"/>
        <end position="373"/>
    </location>
</feature>
<dbReference type="RefSeq" id="WP_252593515.1">
    <property type="nucleotide sequence ID" value="NZ_CP099489.1"/>
</dbReference>
<dbReference type="PROSITE" id="PS00455">
    <property type="entry name" value="AMP_BINDING"/>
    <property type="match status" value="1"/>
</dbReference>
<dbReference type="InterPro" id="IPR050237">
    <property type="entry name" value="ATP-dep_AMP-bd_enzyme"/>
</dbReference>
<protein>
    <submittedName>
        <fullName evidence="3">Fatty acyl-CoA synthetase</fullName>
    </submittedName>
</protein>
<dbReference type="InterPro" id="IPR045851">
    <property type="entry name" value="AMP-bd_C_sf"/>
</dbReference>
<dbReference type="Pfam" id="PF13193">
    <property type="entry name" value="AMP-binding_C"/>
    <property type="match status" value="1"/>
</dbReference>
<dbReference type="NCBIfam" id="NF006182">
    <property type="entry name" value="PRK08316.1"/>
    <property type="match status" value="1"/>
</dbReference>
<gene>
    <name evidence="3" type="ORF">NF556_00295</name>
</gene>
<dbReference type="SUPFAM" id="SSF56801">
    <property type="entry name" value="Acetyl-CoA synthetase-like"/>
    <property type="match status" value="1"/>
</dbReference>
<dbReference type="PANTHER" id="PTHR43767">
    <property type="entry name" value="LONG-CHAIN-FATTY-ACID--COA LIGASE"/>
    <property type="match status" value="1"/>
</dbReference>
<dbReference type="Gene3D" id="3.40.50.12780">
    <property type="entry name" value="N-terminal domain of ligase-like"/>
    <property type="match status" value="1"/>
</dbReference>